<dbReference type="OrthoDB" id="9806367at2"/>
<evidence type="ECO:0000313" key="2">
    <source>
        <dbReference type="Proteomes" id="UP000315388"/>
    </source>
</evidence>
<dbReference type="Pfam" id="PF11164">
    <property type="entry name" value="DUF2948"/>
    <property type="match status" value="1"/>
</dbReference>
<proteinExistence type="predicted"/>
<name>A0A502BN40_9HYPH</name>
<accession>A0A502BN40</accession>
<dbReference type="InterPro" id="IPR021335">
    <property type="entry name" value="DUF2948"/>
</dbReference>
<evidence type="ECO:0000313" key="1">
    <source>
        <dbReference type="EMBL" id="TPF75554.1"/>
    </source>
</evidence>
<dbReference type="RefSeq" id="WP_140904991.1">
    <property type="nucleotide sequence ID" value="NZ_JBHTMD010000013.1"/>
</dbReference>
<reference evidence="1 2" key="1">
    <citation type="journal article" date="2003" name="Int. J. Syst. Evol. Microbiol.">
        <title>Towards a standardized format for the description of a novel species (of an established genus): Ochrobactrum gallinifaecis sp. nov.</title>
        <authorList>
            <person name="Kampfer P."/>
            <person name="Buczolits S."/>
            <person name="Albrecht A."/>
            <person name="Busse H.J."/>
            <person name="Stackebrandt E."/>
        </authorList>
    </citation>
    <scope>NUCLEOTIDE SEQUENCE [LARGE SCALE GENOMIC DNA]</scope>
    <source>
        <strain evidence="1 2">ISO 196</strain>
    </source>
</reference>
<protein>
    <submittedName>
        <fullName evidence="1">DUF2948 family protein</fullName>
    </submittedName>
</protein>
<organism evidence="1 2">
    <name type="scientific">Brucella gallinifaecis</name>
    <dbReference type="NCBI Taxonomy" id="215590"/>
    <lineage>
        <taxon>Bacteria</taxon>
        <taxon>Pseudomonadati</taxon>
        <taxon>Pseudomonadota</taxon>
        <taxon>Alphaproteobacteria</taxon>
        <taxon>Hyphomicrobiales</taxon>
        <taxon>Brucellaceae</taxon>
        <taxon>Brucella/Ochrobactrum group</taxon>
        <taxon>Brucella</taxon>
    </lineage>
</organism>
<sequence>MEMLKLVALDEEDLQILSAHLQDAVLKVSDLQYLASDKRFVLTLNRFAWEEAKPKLFRKPQYQRRRTALHFNRVTAVKGTSINRQKPDDVLSLLAIRFIADEAPAGTLELTFAANAAIRLTVECIEAQLTDLGPAWETSSVPKHDGT</sequence>
<gene>
    <name evidence="1" type="ORF">FHY56_09895</name>
</gene>
<keyword evidence="2" id="KW-1185">Reference proteome</keyword>
<dbReference type="AlphaFoldDB" id="A0A502BN40"/>
<dbReference type="EMBL" id="VEWJ01000005">
    <property type="protein sequence ID" value="TPF75554.1"/>
    <property type="molecule type" value="Genomic_DNA"/>
</dbReference>
<comment type="caution">
    <text evidence="1">The sequence shown here is derived from an EMBL/GenBank/DDBJ whole genome shotgun (WGS) entry which is preliminary data.</text>
</comment>
<dbReference type="Proteomes" id="UP000315388">
    <property type="component" value="Unassembled WGS sequence"/>
</dbReference>